<dbReference type="SUPFAM" id="SSF48317">
    <property type="entry name" value="Acid phosphatase/Vanadium-dependent haloperoxidase"/>
    <property type="match status" value="1"/>
</dbReference>
<dbReference type="InterPro" id="IPR036938">
    <property type="entry name" value="PAP2/HPO_sf"/>
</dbReference>
<name>A0ABU9TNW2_9GAMM</name>
<protein>
    <submittedName>
        <fullName evidence="3">Phosphatase PAP2 family protein</fullName>
    </submittedName>
</protein>
<organism evidence="3 4">
    <name type="scientific">Neptuniibacter pectenicola</name>
    <dbReference type="NCBI Taxonomy" id="1806669"/>
    <lineage>
        <taxon>Bacteria</taxon>
        <taxon>Pseudomonadati</taxon>
        <taxon>Pseudomonadota</taxon>
        <taxon>Gammaproteobacteria</taxon>
        <taxon>Oceanospirillales</taxon>
        <taxon>Oceanospirillaceae</taxon>
        <taxon>Neptuniibacter</taxon>
    </lineage>
</organism>
<feature type="transmembrane region" description="Helical" evidence="1">
    <location>
        <begin position="147"/>
        <end position="165"/>
    </location>
</feature>
<keyword evidence="1" id="KW-0472">Membrane</keyword>
<keyword evidence="4" id="KW-1185">Reference proteome</keyword>
<dbReference type="RefSeq" id="WP_342853587.1">
    <property type="nucleotide sequence ID" value="NZ_JBBMRA010000001.1"/>
</dbReference>
<feature type="domain" description="Phosphatidic acid phosphatase type 2/haloperoxidase" evidence="2">
    <location>
        <begin position="92"/>
        <end position="220"/>
    </location>
</feature>
<dbReference type="Proteomes" id="UP001449225">
    <property type="component" value="Unassembled WGS sequence"/>
</dbReference>
<keyword evidence="1" id="KW-1133">Transmembrane helix</keyword>
<gene>
    <name evidence="3" type="ORF">WNY58_02320</name>
</gene>
<sequence length="241" mass="27536">MNHHFWHRHLSLPLLCSALLFSAIEYWQLDFLLANHIYALEGGQWLYKDHWLFSTVLHTDARNVMISLLFIVLIGLVSSFCIRQLLPLRTALAYLFSSATLSALLITTAKHFSQMDCPWDLVNYGGTLAFIPYFHARPEWMPNAQCFPAGHASAGYAWLGLYFLALKYRPQWKHLILVAILCLGILFGAVQQLRGAHFISHDLVTLTLCWLTALLLYPLFFSGKVKALVHPFLTQKPLQHS</sequence>
<keyword evidence="1" id="KW-0812">Transmembrane</keyword>
<evidence type="ECO:0000313" key="3">
    <source>
        <dbReference type="EMBL" id="MEM5535218.1"/>
    </source>
</evidence>
<feature type="transmembrane region" description="Helical" evidence="1">
    <location>
        <begin position="91"/>
        <end position="109"/>
    </location>
</feature>
<dbReference type="Pfam" id="PF01569">
    <property type="entry name" value="PAP2"/>
    <property type="match status" value="1"/>
</dbReference>
<feature type="transmembrane region" description="Helical" evidence="1">
    <location>
        <begin position="203"/>
        <end position="221"/>
    </location>
</feature>
<evidence type="ECO:0000256" key="1">
    <source>
        <dbReference type="SAM" id="Phobius"/>
    </source>
</evidence>
<evidence type="ECO:0000313" key="4">
    <source>
        <dbReference type="Proteomes" id="UP001449225"/>
    </source>
</evidence>
<feature type="transmembrane region" description="Helical" evidence="1">
    <location>
        <begin position="172"/>
        <end position="191"/>
    </location>
</feature>
<dbReference type="CDD" id="cd03396">
    <property type="entry name" value="PAP2_like_6"/>
    <property type="match status" value="1"/>
</dbReference>
<evidence type="ECO:0000259" key="2">
    <source>
        <dbReference type="Pfam" id="PF01569"/>
    </source>
</evidence>
<feature type="transmembrane region" description="Helical" evidence="1">
    <location>
        <begin position="63"/>
        <end position="82"/>
    </location>
</feature>
<comment type="caution">
    <text evidence="3">The sequence shown here is derived from an EMBL/GenBank/DDBJ whole genome shotgun (WGS) entry which is preliminary data.</text>
</comment>
<reference evidence="3 4" key="1">
    <citation type="submission" date="2024-03" db="EMBL/GenBank/DDBJ databases">
        <title>Community enrichment and isolation of bacterial strains for fucoidan degradation.</title>
        <authorList>
            <person name="Sichert A."/>
        </authorList>
    </citation>
    <scope>NUCLEOTIDE SEQUENCE [LARGE SCALE GENOMIC DNA]</scope>
    <source>
        <strain evidence="3 4">AS76</strain>
    </source>
</reference>
<proteinExistence type="predicted"/>
<accession>A0ABU9TNW2</accession>
<dbReference type="EMBL" id="JBBMRA010000001">
    <property type="protein sequence ID" value="MEM5535218.1"/>
    <property type="molecule type" value="Genomic_DNA"/>
</dbReference>
<dbReference type="InterPro" id="IPR000326">
    <property type="entry name" value="PAP2/HPO"/>
</dbReference>